<proteinExistence type="predicted"/>
<dbReference type="OrthoDB" id="157347at2"/>
<evidence type="ECO:0000256" key="1">
    <source>
        <dbReference type="SAM" id="MobiDB-lite"/>
    </source>
</evidence>
<protein>
    <submittedName>
        <fullName evidence="2">Uncharacterized protein</fullName>
    </submittedName>
</protein>
<comment type="caution">
    <text evidence="2">The sequence shown here is derived from an EMBL/GenBank/DDBJ whole genome shotgun (WGS) entry which is preliminary data.</text>
</comment>
<dbReference type="AlphaFoldDB" id="A0A401ZFJ1"/>
<name>A0A401ZFJ1_9CHLR</name>
<dbReference type="Proteomes" id="UP000287224">
    <property type="component" value="Unassembled WGS sequence"/>
</dbReference>
<sequence length="147" mass="16508">MSIVILHVGERVFWGAPEVIYLEGTIASLQPTEQMAIVHIDRATPHSAHLIDSDIPFAANGLVPLKGDSPPGTTDKRSAERLPPPQLSDDEKIWRTAATAIHQVYGYQLPPDQEKTLIEQVKRELERDPARRAQIIASMDEILKREW</sequence>
<accession>A0A401ZFJ1</accession>
<gene>
    <name evidence="2" type="ORF">KDAU_29610</name>
</gene>
<evidence type="ECO:0000313" key="3">
    <source>
        <dbReference type="Proteomes" id="UP000287224"/>
    </source>
</evidence>
<dbReference type="EMBL" id="BIFQ01000001">
    <property type="protein sequence ID" value="GCE05632.1"/>
    <property type="molecule type" value="Genomic_DNA"/>
</dbReference>
<reference evidence="3" key="1">
    <citation type="submission" date="2018-12" db="EMBL/GenBank/DDBJ databases">
        <title>Tengunoibacter tsumagoiensis gen. nov., sp. nov., Dictyobacter kobayashii sp. nov., D. alpinus sp. nov., and D. joshuensis sp. nov. and description of Dictyobacteraceae fam. nov. within the order Ktedonobacterales isolated from Tengu-no-mugimeshi.</title>
        <authorList>
            <person name="Wang C.M."/>
            <person name="Zheng Y."/>
            <person name="Sakai Y."/>
            <person name="Toyoda A."/>
            <person name="Minakuchi Y."/>
            <person name="Abe K."/>
            <person name="Yokota A."/>
            <person name="Yabe S."/>
        </authorList>
    </citation>
    <scope>NUCLEOTIDE SEQUENCE [LARGE SCALE GENOMIC DNA]</scope>
    <source>
        <strain evidence="3">S-27</strain>
    </source>
</reference>
<dbReference type="RefSeq" id="WP_126596661.1">
    <property type="nucleotide sequence ID" value="NZ_BIFQ01000001.1"/>
</dbReference>
<evidence type="ECO:0000313" key="2">
    <source>
        <dbReference type="EMBL" id="GCE05632.1"/>
    </source>
</evidence>
<keyword evidence="3" id="KW-1185">Reference proteome</keyword>
<feature type="region of interest" description="Disordered" evidence="1">
    <location>
        <begin position="62"/>
        <end position="88"/>
    </location>
</feature>
<organism evidence="2 3">
    <name type="scientific">Dictyobacter aurantiacus</name>
    <dbReference type="NCBI Taxonomy" id="1936993"/>
    <lineage>
        <taxon>Bacteria</taxon>
        <taxon>Bacillati</taxon>
        <taxon>Chloroflexota</taxon>
        <taxon>Ktedonobacteria</taxon>
        <taxon>Ktedonobacterales</taxon>
        <taxon>Dictyobacteraceae</taxon>
        <taxon>Dictyobacter</taxon>
    </lineage>
</organism>